<evidence type="ECO:0000259" key="4">
    <source>
        <dbReference type="PROSITE" id="PS50181"/>
    </source>
</evidence>
<dbReference type="STRING" id="1448320.A0A319DE70"/>
<dbReference type="InterPro" id="IPR036047">
    <property type="entry name" value="F-box-like_dom_sf"/>
</dbReference>
<gene>
    <name evidence="5" type="ORF">BO71DRAFT_408334</name>
</gene>
<dbReference type="InterPro" id="IPR036770">
    <property type="entry name" value="Ankyrin_rpt-contain_sf"/>
</dbReference>
<keyword evidence="6" id="KW-1185">Reference proteome</keyword>
<dbReference type="SUPFAM" id="SSF81383">
    <property type="entry name" value="F-box domain"/>
    <property type="match status" value="1"/>
</dbReference>
<feature type="region of interest" description="Disordered" evidence="3">
    <location>
        <begin position="367"/>
        <end position="391"/>
    </location>
</feature>
<keyword evidence="1" id="KW-0677">Repeat</keyword>
<dbReference type="SUPFAM" id="SSF48403">
    <property type="entry name" value="Ankyrin repeat"/>
    <property type="match status" value="1"/>
</dbReference>
<dbReference type="EMBL" id="KZ825849">
    <property type="protein sequence ID" value="PYH95689.1"/>
    <property type="molecule type" value="Genomic_DNA"/>
</dbReference>
<dbReference type="Gene3D" id="1.25.40.20">
    <property type="entry name" value="Ankyrin repeat-containing domain"/>
    <property type="match status" value="3"/>
</dbReference>
<evidence type="ECO:0000313" key="6">
    <source>
        <dbReference type="Proteomes" id="UP000247810"/>
    </source>
</evidence>
<proteinExistence type="predicted"/>
<dbReference type="OrthoDB" id="366390at2759"/>
<evidence type="ECO:0000256" key="3">
    <source>
        <dbReference type="SAM" id="MobiDB-lite"/>
    </source>
</evidence>
<accession>A0A319DE70</accession>
<dbReference type="Proteomes" id="UP000247810">
    <property type="component" value="Unassembled WGS sequence"/>
</dbReference>
<sequence length="391" mass="43817">MAMSDLPPELFLCIADWLEVDALNAFCRTCKDLDALLTRYLYRRIIRGDLEWVLNWAIVRRGRVCTVRKLIEYGADVPYYTTAKGALLLQQASFQGHADLVEFMFNRNNTPAKENNTVLFNIAVKNGHVSLIQMLERRGFDMNIMHWPIVTAAGYGHLAIVEYLLPYCLRSAPHHGYIARHHSLYAAVINRHFDVVEYLLKLNTSPNGNPKEFCCLPLIRPAVQHSNREITRLLLDYGAEVTSGDILAIATHGNNESIAIIRLLLDRCPSLHEQLPECLFEILSYVCEQPRLLDFVLSRGADPNYKCCIFGHTPLGLATRNSWQHSVASLLDAGADPDLPCIEGLTPVQLATDPTIKGLLGAASRRINDTKPVTVPEHEDGSQPADEPQQV</sequence>
<protein>
    <submittedName>
        <fullName evidence="5">Ankyrin</fullName>
    </submittedName>
</protein>
<feature type="domain" description="F-box" evidence="4">
    <location>
        <begin position="1"/>
        <end position="45"/>
    </location>
</feature>
<evidence type="ECO:0000256" key="1">
    <source>
        <dbReference type="ARBA" id="ARBA00022737"/>
    </source>
</evidence>
<dbReference type="SMART" id="SM00248">
    <property type="entry name" value="ANK"/>
    <property type="match status" value="7"/>
</dbReference>
<dbReference type="InterPro" id="IPR002110">
    <property type="entry name" value="Ankyrin_rpt"/>
</dbReference>
<dbReference type="PANTHER" id="PTHR24198:SF165">
    <property type="entry name" value="ANKYRIN REPEAT-CONTAINING PROTEIN-RELATED"/>
    <property type="match status" value="1"/>
</dbReference>
<dbReference type="VEuPathDB" id="FungiDB:BO71DRAFT_408334"/>
<evidence type="ECO:0000256" key="2">
    <source>
        <dbReference type="ARBA" id="ARBA00023043"/>
    </source>
</evidence>
<evidence type="ECO:0000313" key="5">
    <source>
        <dbReference type="EMBL" id="PYH95689.1"/>
    </source>
</evidence>
<dbReference type="PANTHER" id="PTHR24198">
    <property type="entry name" value="ANKYRIN REPEAT AND PROTEIN KINASE DOMAIN-CONTAINING PROTEIN"/>
    <property type="match status" value="1"/>
</dbReference>
<dbReference type="AlphaFoldDB" id="A0A319DE70"/>
<dbReference type="InterPro" id="IPR001810">
    <property type="entry name" value="F-box_dom"/>
</dbReference>
<keyword evidence="2" id="KW-0040">ANK repeat</keyword>
<reference evidence="5 6" key="1">
    <citation type="submission" date="2018-02" db="EMBL/GenBank/DDBJ databases">
        <title>The genomes of Aspergillus section Nigri reveals drivers in fungal speciation.</title>
        <authorList>
            <consortium name="DOE Joint Genome Institute"/>
            <person name="Vesth T.C."/>
            <person name="Nybo J."/>
            <person name="Theobald S."/>
            <person name="Brandl J."/>
            <person name="Frisvad J.C."/>
            <person name="Nielsen K.F."/>
            <person name="Lyhne E.K."/>
            <person name="Kogle M.E."/>
            <person name="Kuo A."/>
            <person name="Riley R."/>
            <person name="Clum A."/>
            <person name="Nolan M."/>
            <person name="Lipzen A."/>
            <person name="Salamov A."/>
            <person name="Henrissat B."/>
            <person name="Wiebenga A."/>
            <person name="De vries R.P."/>
            <person name="Grigoriev I.V."/>
            <person name="Mortensen U.H."/>
            <person name="Andersen M.R."/>
            <person name="Baker S.E."/>
        </authorList>
    </citation>
    <scope>NUCLEOTIDE SEQUENCE [LARGE SCALE GENOMIC DNA]</scope>
    <source>
        <strain evidence="5 6">CBS 707.79</strain>
    </source>
</reference>
<name>A0A319DE70_9EURO</name>
<organism evidence="5 6">
    <name type="scientific">Aspergillus ellipticus CBS 707.79</name>
    <dbReference type="NCBI Taxonomy" id="1448320"/>
    <lineage>
        <taxon>Eukaryota</taxon>
        <taxon>Fungi</taxon>
        <taxon>Dikarya</taxon>
        <taxon>Ascomycota</taxon>
        <taxon>Pezizomycotina</taxon>
        <taxon>Eurotiomycetes</taxon>
        <taxon>Eurotiomycetidae</taxon>
        <taxon>Eurotiales</taxon>
        <taxon>Aspergillaceae</taxon>
        <taxon>Aspergillus</taxon>
        <taxon>Aspergillus subgen. Circumdati</taxon>
    </lineage>
</organism>
<dbReference type="PROSITE" id="PS50181">
    <property type="entry name" value="FBOX"/>
    <property type="match status" value="1"/>
</dbReference>